<reference evidence="2 3" key="1">
    <citation type="journal article" date="2010" name="PLoS ONE">
        <title>The complete genome sequence of Haloferax volcanii DS2, a model archaeon.</title>
        <authorList>
            <person name="Hartman A.L."/>
            <person name="Norais C."/>
            <person name="Badger J.H."/>
            <person name="Delmas S."/>
            <person name="Haldenby S."/>
            <person name="Madupu R."/>
            <person name="Robinson J."/>
            <person name="Khouri H."/>
            <person name="Ren Q."/>
            <person name="Lowe T.M."/>
            <person name="Maupin-Furlow J."/>
            <person name="Pohlschroder M."/>
            <person name="Daniels C."/>
            <person name="Pfeiffer F."/>
            <person name="Allers T."/>
            <person name="Eisen J.A."/>
        </authorList>
    </citation>
    <scope>NUCLEOTIDE SEQUENCE [LARGE SCALE GENOMIC DNA]</scope>
    <source>
        <strain evidence="3">ATCC 29605 / DSM 3757 / JCM 8879 / NBRC 14742 / NCIMB 2012 / VKM B-1768 / DS2</strain>
    </source>
</reference>
<dbReference type="EMBL" id="CP001956">
    <property type="protein sequence ID" value="ADE04204.1"/>
    <property type="molecule type" value="Genomic_DNA"/>
</dbReference>
<keyword evidence="3" id="KW-1185">Reference proteome</keyword>
<evidence type="ECO:0000313" key="2">
    <source>
        <dbReference type="EMBL" id="ADE04204.1"/>
    </source>
</evidence>
<evidence type="ECO:0000256" key="1">
    <source>
        <dbReference type="SAM" id="MobiDB-lite"/>
    </source>
</evidence>
<organism evidence="2 3">
    <name type="scientific">Haloferax volcanii (strain ATCC 29605 / DSM 3757 / JCM 8879 / NBRC 14742 / NCIMB 2012 / VKM B-1768 / DS2)</name>
    <name type="common">Halobacterium volcanii</name>
    <dbReference type="NCBI Taxonomy" id="309800"/>
    <lineage>
        <taxon>Archaea</taxon>
        <taxon>Methanobacteriati</taxon>
        <taxon>Methanobacteriota</taxon>
        <taxon>Stenosarchaea group</taxon>
        <taxon>Halobacteria</taxon>
        <taxon>Halobacteriales</taxon>
        <taxon>Haloferacaceae</taxon>
        <taxon>Haloferax</taxon>
    </lineage>
</organism>
<dbReference type="HOGENOM" id="CLU_3147902_0_0_2"/>
<dbReference type="EnsemblBacteria" id="ADE04204">
    <property type="protein sequence ID" value="ADE04204"/>
    <property type="gene ID" value="HVO_2005"/>
</dbReference>
<feature type="region of interest" description="Disordered" evidence="1">
    <location>
        <begin position="1"/>
        <end position="48"/>
    </location>
</feature>
<dbReference type="KEGG" id="hvo:HVO_2005"/>
<sequence length="48" mass="5298">MCPQSPDFGGQNPYPAVGSRRVGRANAPAVERQFEHTIRDSKTANRAR</sequence>
<gene>
    <name evidence="2" type="ordered locus">HVO_2005</name>
</gene>
<proteinExistence type="predicted"/>
<dbReference type="STRING" id="309800.HVO_2005"/>
<dbReference type="AlphaFoldDB" id="D4GTN3"/>
<protein>
    <submittedName>
        <fullName evidence="2">Uncharacterized protein</fullName>
    </submittedName>
</protein>
<accession>D4GTN3</accession>
<feature type="compositionally biased region" description="Basic and acidic residues" evidence="1">
    <location>
        <begin position="32"/>
        <end position="48"/>
    </location>
</feature>
<dbReference type="Proteomes" id="UP000008243">
    <property type="component" value="Chromosome"/>
</dbReference>
<evidence type="ECO:0000313" key="3">
    <source>
        <dbReference type="Proteomes" id="UP000008243"/>
    </source>
</evidence>
<name>D4GTN3_HALVD</name>